<dbReference type="SUPFAM" id="SSF52266">
    <property type="entry name" value="SGNH hydrolase"/>
    <property type="match status" value="1"/>
</dbReference>
<name>A0A6G9YHB1_9NOCA</name>
<dbReference type="InterPro" id="IPR036514">
    <property type="entry name" value="SGNH_hydro_sf"/>
</dbReference>
<accession>A0A6G9YHB1</accession>
<dbReference type="KEGG" id="nah:F5544_23580"/>
<dbReference type="RefSeq" id="WP_167475243.1">
    <property type="nucleotide sequence ID" value="NZ_CP046172.1"/>
</dbReference>
<sequence length="381" mass="40997">MTDLIATPIDERLVRGALELERTPRGVLPHRLPATARRQFDDTFLTMVEAQPTGVRLALRTRATVVELEALPTRIAFANGLALPDGVYELVVDGELSGAASISTGIVHLIDAAGGTATEVGAPGVVRFAGLPEGDKDIEIWLPHTEVAELIALRTDAPVEPARVRDRTWLHYGSSISHGSNAERPTATWAAIAARAAGVDLINLGLRGNALLDQFVARTIRDTPADAISLAIGINLVNADAMRLRTLASAVHGFLDTVRDGHPDTPLLIVSPILCPMHEHTPGPIEPEIVDGAVLFRATGDPADPTRLTLIRVRDELSRIVARRAGDDPNLHYLDGLELYGEADFAELPLPDRLHPDAVTHRRIGERFATKVFAGSGPFRS</sequence>
<dbReference type="EMBL" id="CP046172">
    <property type="protein sequence ID" value="QIS12574.1"/>
    <property type="molecule type" value="Genomic_DNA"/>
</dbReference>
<protein>
    <submittedName>
        <fullName evidence="2">Lipase</fullName>
    </submittedName>
</protein>
<reference evidence="2 3" key="1">
    <citation type="journal article" date="2019" name="ACS Chem. Biol.">
        <title>Identification and Mobilization of a Cryptic Antibiotic Biosynthesis Gene Locus from a Human-Pathogenic Nocardia Isolate.</title>
        <authorList>
            <person name="Herisse M."/>
            <person name="Ishida K."/>
            <person name="Porter J.L."/>
            <person name="Howden B."/>
            <person name="Hertweck C."/>
            <person name="Stinear T.P."/>
            <person name="Pidot S.J."/>
        </authorList>
    </citation>
    <scope>NUCLEOTIDE SEQUENCE [LARGE SCALE GENOMIC DNA]</scope>
    <source>
        <strain evidence="2 3">AUSMDU00012717</strain>
    </source>
</reference>
<dbReference type="InterPro" id="IPR013830">
    <property type="entry name" value="SGNH_hydro"/>
</dbReference>
<dbReference type="AlphaFoldDB" id="A0A6G9YHB1"/>
<evidence type="ECO:0000313" key="2">
    <source>
        <dbReference type="EMBL" id="QIS12574.1"/>
    </source>
</evidence>
<evidence type="ECO:0000313" key="3">
    <source>
        <dbReference type="Proteomes" id="UP000503540"/>
    </source>
</evidence>
<dbReference type="Pfam" id="PF14606">
    <property type="entry name" value="Lipase_GDSL_3"/>
    <property type="match status" value="1"/>
</dbReference>
<keyword evidence="3" id="KW-1185">Reference proteome</keyword>
<organism evidence="2 3">
    <name type="scientific">Nocardia arthritidis</name>
    <dbReference type="NCBI Taxonomy" id="228602"/>
    <lineage>
        <taxon>Bacteria</taxon>
        <taxon>Bacillati</taxon>
        <taxon>Actinomycetota</taxon>
        <taxon>Actinomycetes</taxon>
        <taxon>Mycobacteriales</taxon>
        <taxon>Nocardiaceae</taxon>
        <taxon>Nocardia</taxon>
    </lineage>
</organism>
<dbReference type="Proteomes" id="UP000503540">
    <property type="component" value="Chromosome"/>
</dbReference>
<dbReference type="Gene3D" id="2.60.120.260">
    <property type="entry name" value="Galactose-binding domain-like"/>
    <property type="match status" value="1"/>
</dbReference>
<evidence type="ECO:0000259" key="1">
    <source>
        <dbReference type="Pfam" id="PF14606"/>
    </source>
</evidence>
<proteinExistence type="predicted"/>
<feature type="domain" description="SGNH hydrolase-type esterase" evidence="1">
    <location>
        <begin position="171"/>
        <end position="271"/>
    </location>
</feature>
<dbReference type="Gene3D" id="3.40.50.1110">
    <property type="entry name" value="SGNH hydrolase"/>
    <property type="match status" value="1"/>
</dbReference>
<gene>
    <name evidence="2" type="ORF">F5544_23580</name>
</gene>